<dbReference type="Gene3D" id="3.40.50.1820">
    <property type="entry name" value="alpha/beta hydrolase"/>
    <property type="match status" value="1"/>
</dbReference>
<sequence>MKMYFISGLGADRRVFSLLDLSFCEPVFLDWVTPDPSDTLATYAAKMRALIPEEAPVIVGLSLGGMLATEIAKADPRVKSILISSNKTSNEFPSYLKMFRYFPLYKWIPGVVMKNMQSLYTYSFGVKDPEQKKILYAIIKDADIPFVRWALGAIMNWESSVAPSNIVQIHGTGDRLFRAKYIKADYIIDGGSHTMTMDKHAEISVLLKQLTTDRKV</sequence>
<name>A0ABS9KU37_9BACT</name>
<protein>
    <submittedName>
        <fullName evidence="2">Alpha/beta hydrolase</fullName>
    </submittedName>
</protein>
<dbReference type="EMBL" id="JAKLTR010000010">
    <property type="protein sequence ID" value="MCG2615821.1"/>
    <property type="molecule type" value="Genomic_DNA"/>
</dbReference>
<evidence type="ECO:0000313" key="2">
    <source>
        <dbReference type="EMBL" id="MCG2615821.1"/>
    </source>
</evidence>
<dbReference type="SUPFAM" id="SSF53474">
    <property type="entry name" value="alpha/beta-Hydrolases"/>
    <property type="match status" value="1"/>
</dbReference>
<feature type="domain" description="AB hydrolase-1" evidence="1">
    <location>
        <begin position="5"/>
        <end position="193"/>
    </location>
</feature>
<organism evidence="2 3">
    <name type="scientific">Terrimonas ginsenosidimutans</name>
    <dbReference type="NCBI Taxonomy" id="2908004"/>
    <lineage>
        <taxon>Bacteria</taxon>
        <taxon>Pseudomonadati</taxon>
        <taxon>Bacteroidota</taxon>
        <taxon>Chitinophagia</taxon>
        <taxon>Chitinophagales</taxon>
        <taxon>Chitinophagaceae</taxon>
        <taxon>Terrimonas</taxon>
    </lineage>
</organism>
<keyword evidence="2" id="KW-0378">Hydrolase</keyword>
<comment type="caution">
    <text evidence="2">The sequence shown here is derived from an EMBL/GenBank/DDBJ whole genome shotgun (WGS) entry which is preliminary data.</text>
</comment>
<proteinExistence type="predicted"/>
<dbReference type="Pfam" id="PF12697">
    <property type="entry name" value="Abhydrolase_6"/>
    <property type="match status" value="1"/>
</dbReference>
<dbReference type="InterPro" id="IPR000073">
    <property type="entry name" value="AB_hydrolase_1"/>
</dbReference>
<keyword evidence="3" id="KW-1185">Reference proteome</keyword>
<accession>A0ABS9KU37</accession>
<dbReference type="RefSeq" id="WP_237874038.1">
    <property type="nucleotide sequence ID" value="NZ_JAKLTR010000010.1"/>
</dbReference>
<dbReference type="InterPro" id="IPR029058">
    <property type="entry name" value="AB_hydrolase_fold"/>
</dbReference>
<dbReference type="GO" id="GO:0016787">
    <property type="term" value="F:hydrolase activity"/>
    <property type="evidence" value="ECO:0007669"/>
    <property type="project" value="UniProtKB-KW"/>
</dbReference>
<reference evidence="2" key="1">
    <citation type="submission" date="2022-01" db="EMBL/GenBank/DDBJ databases">
        <authorList>
            <person name="Jo J.-H."/>
            <person name="Im W.-T."/>
        </authorList>
    </citation>
    <scope>NUCLEOTIDE SEQUENCE</scope>
    <source>
        <strain evidence="2">NA20</strain>
    </source>
</reference>
<gene>
    <name evidence="2" type="ORF">LZZ85_16110</name>
</gene>
<dbReference type="Proteomes" id="UP001165367">
    <property type="component" value="Unassembled WGS sequence"/>
</dbReference>
<evidence type="ECO:0000313" key="3">
    <source>
        <dbReference type="Proteomes" id="UP001165367"/>
    </source>
</evidence>
<evidence type="ECO:0000259" key="1">
    <source>
        <dbReference type="Pfam" id="PF12697"/>
    </source>
</evidence>